<sequence length="177" mass="20029">CDPETAVKCYRDLEISWSSQGMLTLTLKAVRNLYLPMINFIKQAVGDVLNHSNVKDVKLIFLVGGLAESPIIQQEITQEFCNMIKVITPSDASLAILKGALYFGIDPMIVERRRTYLTYGVGILDRFDLRHHPTSKKVKTNRCEWCIDIFDKYIGPDEDIVLGKTIVKSYTLSKPGM</sequence>
<feature type="non-terminal residue" evidence="1">
    <location>
        <position position="1"/>
    </location>
</feature>
<dbReference type="InterPro" id="IPR043129">
    <property type="entry name" value="ATPase_NBD"/>
</dbReference>
<dbReference type="PANTHER" id="PTHR14187:SF46">
    <property type="entry name" value="HEAT SHOCK 70 KDA PROTEIN 12A"/>
    <property type="match status" value="1"/>
</dbReference>
<dbReference type="EMBL" id="HACG01010742">
    <property type="protein sequence ID" value="CEK57607.1"/>
    <property type="molecule type" value="Transcribed_RNA"/>
</dbReference>
<proteinExistence type="predicted"/>
<protein>
    <submittedName>
        <fullName evidence="1">Uncharacterized protein</fullName>
    </submittedName>
</protein>
<evidence type="ECO:0000313" key="1">
    <source>
        <dbReference type="EMBL" id="CEK57607.1"/>
    </source>
</evidence>
<dbReference type="AlphaFoldDB" id="A0A0B6YN65"/>
<name>A0A0B6YN65_9EUPU</name>
<reference evidence="1" key="1">
    <citation type="submission" date="2014-12" db="EMBL/GenBank/DDBJ databases">
        <title>Insight into the proteome of Arion vulgaris.</title>
        <authorList>
            <person name="Aradska J."/>
            <person name="Bulat T."/>
            <person name="Smidak R."/>
            <person name="Sarate P."/>
            <person name="Gangsoo J."/>
            <person name="Sialana F."/>
            <person name="Bilban M."/>
            <person name="Lubec G."/>
        </authorList>
    </citation>
    <scope>NUCLEOTIDE SEQUENCE</scope>
    <source>
        <tissue evidence="1">Skin</tissue>
    </source>
</reference>
<organism evidence="1">
    <name type="scientific">Arion vulgaris</name>
    <dbReference type="NCBI Taxonomy" id="1028688"/>
    <lineage>
        <taxon>Eukaryota</taxon>
        <taxon>Metazoa</taxon>
        <taxon>Spiralia</taxon>
        <taxon>Lophotrochozoa</taxon>
        <taxon>Mollusca</taxon>
        <taxon>Gastropoda</taxon>
        <taxon>Heterobranchia</taxon>
        <taxon>Euthyneura</taxon>
        <taxon>Panpulmonata</taxon>
        <taxon>Eupulmonata</taxon>
        <taxon>Stylommatophora</taxon>
        <taxon>Helicina</taxon>
        <taxon>Arionoidea</taxon>
        <taxon>Arionidae</taxon>
        <taxon>Arion</taxon>
    </lineage>
</organism>
<accession>A0A0B6YN65</accession>
<dbReference type="PANTHER" id="PTHR14187">
    <property type="entry name" value="ALPHA KINASE/ELONGATION FACTOR 2 KINASE"/>
    <property type="match status" value="1"/>
</dbReference>
<gene>
    <name evidence="1" type="primary">ORF30618</name>
</gene>
<dbReference type="SUPFAM" id="SSF53067">
    <property type="entry name" value="Actin-like ATPase domain"/>
    <property type="match status" value="1"/>
</dbReference>